<dbReference type="OrthoDB" id="1366434at2"/>
<protein>
    <submittedName>
        <fullName evidence="2">Uncharacterized protein</fullName>
    </submittedName>
</protein>
<dbReference type="KEGG" id="gax:Pan161_59480"/>
<reference evidence="2 3" key="1">
    <citation type="submission" date="2019-02" db="EMBL/GenBank/DDBJ databases">
        <title>Deep-cultivation of Planctomycetes and their phenomic and genomic characterization uncovers novel biology.</title>
        <authorList>
            <person name="Wiegand S."/>
            <person name="Jogler M."/>
            <person name="Boedeker C."/>
            <person name="Pinto D."/>
            <person name="Vollmers J."/>
            <person name="Rivas-Marin E."/>
            <person name="Kohn T."/>
            <person name="Peeters S.H."/>
            <person name="Heuer A."/>
            <person name="Rast P."/>
            <person name="Oberbeckmann S."/>
            <person name="Bunk B."/>
            <person name="Jeske O."/>
            <person name="Meyerdierks A."/>
            <person name="Storesund J.E."/>
            <person name="Kallscheuer N."/>
            <person name="Luecker S."/>
            <person name="Lage O.M."/>
            <person name="Pohl T."/>
            <person name="Merkel B.J."/>
            <person name="Hornburger P."/>
            <person name="Mueller R.-W."/>
            <person name="Bruemmer F."/>
            <person name="Labrenz M."/>
            <person name="Spormann A.M."/>
            <person name="Op den Camp H."/>
            <person name="Overmann J."/>
            <person name="Amann R."/>
            <person name="Jetten M.S.M."/>
            <person name="Mascher T."/>
            <person name="Medema M.H."/>
            <person name="Devos D.P."/>
            <person name="Kaster A.-K."/>
            <person name="Ovreas L."/>
            <person name="Rohde M."/>
            <person name="Galperin M.Y."/>
            <person name="Jogler C."/>
        </authorList>
    </citation>
    <scope>NUCLEOTIDE SEQUENCE [LARGE SCALE GENOMIC DNA]</scope>
    <source>
        <strain evidence="2 3">Pan161</strain>
    </source>
</reference>
<dbReference type="Proteomes" id="UP000316855">
    <property type="component" value="Chromosome"/>
</dbReference>
<dbReference type="RefSeq" id="WP_145232169.1">
    <property type="nucleotide sequence ID" value="NZ_CP036343.1"/>
</dbReference>
<keyword evidence="3" id="KW-1185">Reference proteome</keyword>
<organism evidence="2 3">
    <name type="scientific">Gimesia algae</name>
    <dbReference type="NCBI Taxonomy" id="2527971"/>
    <lineage>
        <taxon>Bacteria</taxon>
        <taxon>Pseudomonadati</taxon>
        <taxon>Planctomycetota</taxon>
        <taxon>Planctomycetia</taxon>
        <taxon>Planctomycetales</taxon>
        <taxon>Planctomycetaceae</taxon>
        <taxon>Gimesia</taxon>
    </lineage>
</organism>
<evidence type="ECO:0000256" key="1">
    <source>
        <dbReference type="SAM" id="Phobius"/>
    </source>
</evidence>
<keyword evidence="1" id="KW-0472">Membrane</keyword>
<dbReference type="AlphaFoldDB" id="A0A517VML2"/>
<keyword evidence="1" id="KW-0812">Transmembrane</keyword>
<accession>A0A517VML2</accession>
<proteinExistence type="predicted"/>
<name>A0A517VML2_9PLAN</name>
<evidence type="ECO:0000313" key="2">
    <source>
        <dbReference type="EMBL" id="QDT94253.1"/>
    </source>
</evidence>
<evidence type="ECO:0000313" key="3">
    <source>
        <dbReference type="Proteomes" id="UP000316855"/>
    </source>
</evidence>
<feature type="transmembrane region" description="Helical" evidence="1">
    <location>
        <begin position="12"/>
        <end position="34"/>
    </location>
</feature>
<gene>
    <name evidence="2" type="ORF">Pan161_59480</name>
</gene>
<keyword evidence="1" id="KW-1133">Transmembrane helix</keyword>
<dbReference type="EMBL" id="CP036343">
    <property type="protein sequence ID" value="QDT94253.1"/>
    <property type="molecule type" value="Genomic_DNA"/>
</dbReference>
<sequence>MKKNQKAGCAFLGGGCLVIFCIGGGILLVLAIGISNMESPQNANPQPATAEKSDYTWKEDHSIPGIKRSLVVFLDGKVSEERLREIALELKSKETRSYERTFIVYLLPGMKENEGAWATTHFDPDLKIDILDFMAPPDQN</sequence>